<dbReference type="Pfam" id="PF00005">
    <property type="entry name" value="ABC_tran"/>
    <property type="match status" value="1"/>
</dbReference>
<name>D3Q433_STANL</name>
<evidence type="ECO:0000313" key="7">
    <source>
        <dbReference type="Proteomes" id="UP000000844"/>
    </source>
</evidence>
<evidence type="ECO:0000256" key="3">
    <source>
        <dbReference type="ARBA" id="ARBA00022741"/>
    </source>
</evidence>
<keyword evidence="2" id="KW-0813">Transport</keyword>
<keyword evidence="3" id="KW-0547">Nucleotide-binding</keyword>
<dbReference type="InterPro" id="IPR017871">
    <property type="entry name" value="ABC_transporter-like_CS"/>
</dbReference>
<evidence type="ECO:0000256" key="2">
    <source>
        <dbReference type="ARBA" id="ARBA00022448"/>
    </source>
</evidence>
<keyword evidence="7" id="KW-1185">Reference proteome</keyword>
<gene>
    <name evidence="6" type="ordered locus">Snas_6298</name>
</gene>
<dbReference type="PROSITE" id="PS50893">
    <property type="entry name" value="ABC_TRANSPORTER_2"/>
    <property type="match status" value="1"/>
</dbReference>
<dbReference type="KEGG" id="sna:Snas_6298"/>
<dbReference type="InterPro" id="IPR027417">
    <property type="entry name" value="P-loop_NTPase"/>
</dbReference>
<dbReference type="Pfam" id="PF13732">
    <property type="entry name" value="DrrA1-3_C"/>
    <property type="match status" value="1"/>
</dbReference>
<dbReference type="OrthoDB" id="9804819at2"/>
<evidence type="ECO:0000256" key="4">
    <source>
        <dbReference type="ARBA" id="ARBA00022840"/>
    </source>
</evidence>
<evidence type="ECO:0000313" key="6">
    <source>
        <dbReference type="EMBL" id="ADD45918.1"/>
    </source>
</evidence>
<evidence type="ECO:0000256" key="1">
    <source>
        <dbReference type="ARBA" id="ARBA00005417"/>
    </source>
</evidence>
<dbReference type="eggNOG" id="COG1131">
    <property type="taxonomic scope" value="Bacteria"/>
</dbReference>
<dbReference type="HOGENOM" id="CLU_000604_1_2_11"/>
<dbReference type="SMART" id="SM00382">
    <property type="entry name" value="AAA"/>
    <property type="match status" value="1"/>
</dbReference>
<dbReference type="GO" id="GO:0016887">
    <property type="term" value="F:ATP hydrolysis activity"/>
    <property type="evidence" value="ECO:0007669"/>
    <property type="project" value="InterPro"/>
</dbReference>
<dbReference type="SUPFAM" id="SSF52540">
    <property type="entry name" value="P-loop containing nucleoside triphosphate hydrolases"/>
    <property type="match status" value="1"/>
</dbReference>
<comment type="similarity">
    <text evidence="1">Belongs to the ABC transporter superfamily.</text>
</comment>
<dbReference type="Gene3D" id="3.40.50.300">
    <property type="entry name" value="P-loop containing nucleotide triphosphate hydrolases"/>
    <property type="match status" value="1"/>
</dbReference>
<dbReference type="InterPro" id="IPR003593">
    <property type="entry name" value="AAA+_ATPase"/>
</dbReference>
<sequence length="328" mass="35655">MDTQHDRVTAREPGSRAVTAVHAVRTLGLTKRYGRDATAVDSLELTVPYGSVYGFLGPNGSGKTTTIRMLLGLIEATDGHCELLGRAMPAAATRVLPHVGVMVDGPSFHPTLSGRDNLLRLDAADRTADRATVRARTTAALDRVGLTKAARKPFRTYSLGMKQRLAIAAALLRPRRLLILDEPTNGLDPQGTREVRSLIADLARDGLTVLLSTHLLSEVEQMCDHVGIMHRGRLKIQGTLDDVRSSVPTRIRVDTRTPDAVTYRLRDFGLNPTRTATHVTADLGDAEPEKILSTIVGDGIPVREFRVLEPTLEEVFISLTGEGFDADT</sequence>
<dbReference type="PROSITE" id="PS00211">
    <property type="entry name" value="ABC_TRANSPORTER_1"/>
    <property type="match status" value="1"/>
</dbReference>
<keyword evidence="4" id="KW-0067">ATP-binding</keyword>
<dbReference type="RefSeq" id="WP_013021489.1">
    <property type="nucleotide sequence ID" value="NC_013947.1"/>
</dbReference>
<dbReference type="InterPro" id="IPR003439">
    <property type="entry name" value="ABC_transporter-like_ATP-bd"/>
</dbReference>
<dbReference type="PANTHER" id="PTHR43335">
    <property type="entry name" value="ABC TRANSPORTER, ATP-BINDING PROTEIN"/>
    <property type="match status" value="1"/>
</dbReference>
<protein>
    <submittedName>
        <fullName evidence="6">ABC transporter related protein</fullName>
    </submittedName>
</protein>
<evidence type="ECO:0000259" key="5">
    <source>
        <dbReference type="PROSITE" id="PS50893"/>
    </source>
</evidence>
<proteinExistence type="inferred from homology"/>
<reference evidence="6 7" key="1">
    <citation type="journal article" date="2009" name="Stand. Genomic Sci.">
        <title>Complete genome sequence of Stackebrandtia nassauensis type strain (LLR-40K-21).</title>
        <authorList>
            <person name="Munk C."/>
            <person name="Lapidus A."/>
            <person name="Copeland A."/>
            <person name="Jando M."/>
            <person name="Mayilraj S."/>
            <person name="Glavina Del Rio T."/>
            <person name="Nolan M."/>
            <person name="Chen F."/>
            <person name="Lucas S."/>
            <person name="Tice H."/>
            <person name="Cheng J.F."/>
            <person name="Han C."/>
            <person name="Detter J.C."/>
            <person name="Bruce D."/>
            <person name="Goodwin L."/>
            <person name="Chain P."/>
            <person name="Pitluck S."/>
            <person name="Goker M."/>
            <person name="Ovchinikova G."/>
            <person name="Pati A."/>
            <person name="Ivanova N."/>
            <person name="Mavromatis K."/>
            <person name="Chen A."/>
            <person name="Palaniappan K."/>
            <person name="Land M."/>
            <person name="Hauser L."/>
            <person name="Chang Y.J."/>
            <person name="Jeffries C.D."/>
            <person name="Bristow J."/>
            <person name="Eisen J.A."/>
            <person name="Markowitz V."/>
            <person name="Hugenholtz P."/>
            <person name="Kyrpides N.C."/>
            <person name="Klenk H.P."/>
        </authorList>
    </citation>
    <scope>NUCLEOTIDE SEQUENCE [LARGE SCALE GENOMIC DNA]</scope>
    <source>
        <strain evidence="7">DSM 44728 / CIP 108903 / NRRL B-16338 / NBRC 102104 / LLR-40K-21</strain>
    </source>
</reference>
<dbReference type="AlphaFoldDB" id="D3Q433"/>
<dbReference type="STRING" id="446470.Snas_6298"/>
<dbReference type="PANTHER" id="PTHR43335:SF4">
    <property type="entry name" value="ABC TRANSPORTER, ATP-BINDING PROTEIN"/>
    <property type="match status" value="1"/>
</dbReference>
<dbReference type="EMBL" id="CP001778">
    <property type="protein sequence ID" value="ADD45918.1"/>
    <property type="molecule type" value="Genomic_DNA"/>
</dbReference>
<dbReference type="InterPro" id="IPR025302">
    <property type="entry name" value="DrrA1/2-like_C"/>
</dbReference>
<dbReference type="Proteomes" id="UP000000844">
    <property type="component" value="Chromosome"/>
</dbReference>
<feature type="domain" description="ABC transporter" evidence="5">
    <location>
        <begin position="24"/>
        <end position="256"/>
    </location>
</feature>
<organism evidence="6 7">
    <name type="scientific">Stackebrandtia nassauensis (strain DSM 44728 / CIP 108903 / NRRL B-16338 / NBRC 102104 / LLR-40K-21)</name>
    <dbReference type="NCBI Taxonomy" id="446470"/>
    <lineage>
        <taxon>Bacteria</taxon>
        <taxon>Bacillati</taxon>
        <taxon>Actinomycetota</taxon>
        <taxon>Actinomycetes</taxon>
        <taxon>Glycomycetales</taxon>
        <taxon>Glycomycetaceae</taxon>
        <taxon>Stackebrandtia</taxon>
    </lineage>
</organism>
<accession>D3Q433</accession>
<dbReference type="GO" id="GO:0005524">
    <property type="term" value="F:ATP binding"/>
    <property type="evidence" value="ECO:0007669"/>
    <property type="project" value="UniProtKB-KW"/>
</dbReference>